<evidence type="ECO:0008006" key="4">
    <source>
        <dbReference type="Google" id="ProtNLM"/>
    </source>
</evidence>
<dbReference type="STRING" id="1144750.SAMN05443431_101377"/>
<keyword evidence="3" id="KW-1185">Reference proteome</keyword>
<evidence type="ECO:0000313" key="3">
    <source>
        <dbReference type="Proteomes" id="UP000199559"/>
    </source>
</evidence>
<gene>
    <name evidence="2" type="ORF">SAMN05443431_101377</name>
</gene>
<dbReference type="RefSeq" id="WP_143067773.1">
    <property type="nucleotide sequence ID" value="NZ_FORM01000001.1"/>
</dbReference>
<evidence type="ECO:0000313" key="2">
    <source>
        <dbReference type="EMBL" id="SFI58728.1"/>
    </source>
</evidence>
<dbReference type="AlphaFoldDB" id="A0A1I3JFH8"/>
<dbReference type="EMBL" id="FORM01000001">
    <property type="protein sequence ID" value="SFI58728.1"/>
    <property type="molecule type" value="Genomic_DNA"/>
</dbReference>
<protein>
    <recommendedName>
        <fullName evidence="4">DUF4836 family protein</fullName>
    </recommendedName>
</protein>
<keyword evidence="1" id="KW-0732">Signal</keyword>
<organism evidence="2 3">
    <name type="scientific">Olleya namhaensis</name>
    <dbReference type="NCBI Taxonomy" id="1144750"/>
    <lineage>
        <taxon>Bacteria</taxon>
        <taxon>Pseudomonadati</taxon>
        <taxon>Bacteroidota</taxon>
        <taxon>Flavobacteriia</taxon>
        <taxon>Flavobacteriales</taxon>
        <taxon>Flavobacteriaceae</taxon>
    </lineage>
</organism>
<sequence>MKKLSCLIMLCLSVVAVAQNTISKIPSDASIVATIKGKNLLQLMSMEEINNSFVGIEMLKEMSRKNSDFKSLEDFGFNLGASSHYFFQANDSINYNAFIVPMKDVNKFEALVSSQGKKEIVSQNGVRTIQGQNESAIFWDASALVVVDASMNNYFFQDKAVMARYGLKSESTEAYDEEETIVESTEVYEEEVEETVIESTEVSEEVYEEEEIEETVIESTEDYNDNDDNYSYYDVYDANNKIKRELSENWATLKAIQILKQSPNRSILKNKSYLKSLDDNAEATLWVHDFGQLYSNVLGGLYFSELAGFDLGQMYANNGLSAKLLLENDRMELSTSYRMSDQMAESYKKMTSRKLNKKFLDYVNEDRMIGYMSYAMDTKATLEEYPIILKSIYKNIPYYGEEAVLGLDMFSLLLDEAAVGEVLNGDLLFLLSGISKQEVTYTTYEYNDDYEYIEVEKTKTETIPDFLLMASTEDSSMFTKLIKYAVNKEMVTFDNGYYTFVIPKSPLSLHFVIKDGIAFLGTSKAEMRKITTGTFDAKLSSKHKKRMLDNSTSLFVSAEQLASQLPIEEMGLDGSGKLEWFLNTSEDAYMTASKIKGNTVETKMVVGVPGSEKNALKYIFTIIDKFAK</sequence>
<name>A0A1I3JFH8_9FLAO</name>
<feature type="chain" id="PRO_5011612607" description="DUF4836 family protein" evidence="1">
    <location>
        <begin position="19"/>
        <end position="628"/>
    </location>
</feature>
<accession>A0A1I3JFH8</accession>
<dbReference type="Proteomes" id="UP000199559">
    <property type="component" value="Unassembled WGS sequence"/>
</dbReference>
<evidence type="ECO:0000256" key="1">
    <source>
        <dbReference type="SAM" id="SignalP"/>
    </source>
</evidence>
<proteinExistence type="predicted"/>
<reference evidence="3" key="1">
    <citation type="submission" date="2016-10" db="EMBL/GenBank/DDBJ databases">
        <authorList>
            <person name="Varghese N."/>
            <person name="Submissions S."/>
        </authorList>
    </citation>
    <scope>NUCLEOTIDE SEQUENCE [LARGE SCALE GENOMIC DNA]</scope>
    <source>
        <strain evidence="3">DSM 28881</strain>
    </source>
</reference>
<feature type="signal peptide" evidence="1">
    <location>
        <begin position="1"/>
        <end position="18"/>
    </location>
</feature>